<evidence type="ECO:0000256" key="9">
    <source>
        <dbReference type="ARBA" id="ARBA00031800"/>
    </source>
</evidence>
<comment type="similarity">
    <text evidence="2 10">Belongs to the MnmG family.</text>
</comment>
<dbReference type="InterPro" id="IPR002218">
    <property type="entry name" value="MnmG-rel"/>
</dbReference>
<feature type="binding site" evidence="10">
    <location>
        <begin position="273"/>
        <end position="287"/>
    </location>
    <ligand>
        <name>NAD(+)</name>
        <dbReference type="ChEBI" id="CHEBI:57540"/>
    </ligand>
</feature>
<comment type="cofactor">
    <cofactor evidence="1 10">
        <name>FAD</name>
        <dbReference type="ChEBI" id="CHEBI:57692"/>
    </cofactor>
</comment>
<dbReference type="EMBL" id="QNBD01000086">
    <property type="protein sequence ID" value="RKX71540.1"/>
    <property type="molecule type" value="Genomic_DNA"/>
</dbReference>
<dbReference type="InterPro" id="IPR020595">
    <property type="entry name" value="MnmG-rel_CS"/>
</dbReference>
<dbReference type="NCBIfam" id="TIGR00136">
    <property type="entry name" value="mnmG_gidA"/>
    <property type="match status" value="1"/>
</dbReference>
<keyword evidence="5 10" id="KW-0819">tRNA processing</keyword>
<dbReference type="Gene3D" id="3.50.50.60">
    <property type="entry name" value="FAD/NAD(P)-binding domain"/>
    <property type="match status" value="2"/>
</dbReference>
<dbReference type="GO" id="GO:0050660">
    <property type="term" value="F:flavin adenine dinucleotide binding"/>
    <property type="evidence" value="ECO:0007669"/>
    <property type="project" value="UniProtKB-UniRule"/>
</dbReference>
<evidence type="ECO:0000256" key="8">
    <source>
        <dbReference type="ARBA" id="ARBA00025948"/>
    </source>
</evidence>
<dbReference type="InterPro" id="IPR004416">
    <property type="entry name" value="MnmG"/>
</dbReference>
<feature type="binding site" evidence="10">
    <location>
        <position position="126"/>
    </location>
    <ligand>
        <name>FAD</name>
        <dbReference type="ChEBI" id="CHEBI:57692"/>
    </ligand>
</feature>
<dbReference type="Gene3D" id="1.10.150.570">
    <property type="entry name" value="GidA associated domain, C-terminal subdomain"/>
    <property type="match status" value="1"/>
</dbReference>
<evidence type="ECO:0000256" key="1">
    <source>
        <dbReference type="ARBA" id="ARBA00001974"/>
    </source>
</evidence>
<dbReference type="Pfam" id="PF13932">
    <property type="entry name" value="SAM_GIDA_C"/>
    <property type="match status" value="1"/>
</dbReference>
<dbReference type="HAMAP" id="MF_00129">
    <property type="entry name" value="MnmG_GidA"/>
    <property type="match status" value="1"/>
</dbReference>
<dbReference type="Pfam" id="PF21680">
    <property type="entry name" value="GIDA_C_1st"/>
    <property type="match status" value="1"/>
</dbReference>
<dbReference type="InterPro" id="IPR036188">
    <property type="entry name" value="FAD/NAD-bd_sf"/>
</dbReference>
<comment type="function">
    <text evidence="10">NAD-binding protein involved in the addition of a carboxymethylaminomethyl (cmnm) group at the wobble position (U34) of certain tRNAs, forming tRNA-cmnm(5)s(2)U34.</text>
</comment>
<protein>
    <recommendedName>
        <fullName evidence="3 10">tRNA uridine 5-carboxymethylaminomethyl modification enzyme MnmG</fullName>
    </recommendedName>
    <alternativeName>
        <fullName evidence="9 10">Glucose-inhibited division protein A</fullName>
    </alternativeName>
</protein>
<dbReference type="PANTHER" id="PTHR11806:SF0">
    <property type="entry name" value="PROTEIN MTO1 HOMOLOG, MITOCHONDRIAL"/>
    <property type="match status" value="1"/>
</dbReference>
<keyword evidence="7 10" id="KW-0520">NAD</keyword>
<dbReference type="PROSITE" id="PS01280">
    <property type="entry name" value="GIDA_1"/>
    <property type="match status" value="1"/>
</dbReference>
<dbReference type="GO" id="GO:0002098">
    <property type="term" value="P:tRNA wobble uridine modification"/>
    <property type="evidence" value="ECO:0007669"/>
    <property type="project" value="InterPro"/>
</dbReference>
<dbReference type="Proteomes" id="UP000271125">
    <property type="component" value="Unassembled WGS sequence"/>
</dbReference>
<keyword evidence="10" id="KW-0963">Cytoplasm</keyword>
<comment type="subunit">
    <text evidence="8 10">Homodimer. Heterotetramer of two MnmE and two MnmG subunits.</text>
</comment>
<feature type="binding site" evidence="10">
    <location>
        <position position="181"/>
    </location>
    <ligand>
        <name>FAD</name>
        <dbReference type="ChEBI" id="CHEBI:57692"/>
    </ligand>
</feature>
<dbReference type="SMART" id="SM01228">
    <property type="entry name" value="GIDA_assoc_3"/>
    <property type="match status" value="1"/>
</dbReference>
<evidence type="ECO:0000256" key="4">
    <source>
        <dbReference type="ARBA" id="ARBA00022630"/>
    </source>
</evidence>
<evidence type="ECO:0000256" key="3">
    <source>
        <dbReference type="ARBA" id="ARBA00020461"/>
    </source>
</evidence>
<dbReference type="InterPro" id="IPR049312">
    <property type="entry name" value="GIDA_C_N"/>
</dbReference>
<dbReference type="Pfam" id="PF01134">
    <property type="entry name" value="GIDA"/>
    <property type="match status" value="1"/>
</dbReference>
<feature type="binding site" evidence="10">
    <location>
        <position position="370"/>
    </location>
    <ligand>
        <name>FAD</name>
        <dbReference type="ChEBI" id="CHEBI:57692"/>
    </ligand>
</feature>
<comment type="caution">
    <text evidence="12">The sequence shown here is derived from an EMBL/GenBank/DDBJ whole genome shotgun (WGS) entry which is preliminary data.</text>
</comment>
<evidence type="ECO:0000259" key="11">
    <source>
        <dbReference type="SMART" id="SM01228"/>
    </source>
</evidence>
<evidence type="ECO:0000256" key="10">
    <source>
        <dbReference type="HAMAP-Rule" id="MF_00129"/>
    </source>
</evidence>
<proteinExistence type="inferred from homology"/>
<dbReference type="InterPro" id="IPR040131">
    <property type="entry name" value="MnmG_N"/>
</dbReference>
<dbReference type="PANTHER" id="PTHR11806">
    <property type="entry name" value="GLUCOSE INHIBITED DIVISION PROTEIN A"/>
    <property type="match status" value="1"/>
</dbReference>
<name>A0A660SNI9_UNCT6</name>
<sequence length="618" mass="70370">MNKDSLKFDIIVVGGGHAGIEAAYASAKMGLKTVLFSINVDFIGNMSCNPSIGGLAKSQLVFELDALGGLMPQVSDKEGIQFRMLNRKKGPAVWSLRAQEDKIMYRITIKNELEKMDNLYIKQANIRDIIIEENIFKGVVSETGMYYGAKACIFTTGTFMKGLIHIGLTHFNAGRLGEPASIGLSDKLKLIGHTIKRFKTGTPARIDGKSIDFNEMDKQNGDENPVHFSMKTENFNPIQVPCYITRTNTKTHKIIKNNLDKAPLYSGIIEGVGPRYCPSIEDKIVRFKNRESHVVFVEPEGLHTNEYYINGLSTSLPVDVQIQFYRTLPGLKKSEIIRPAYAIEYDCIESTELKNTLESKIVKNLYFAGQINGTSGYEEAAVQGLIAGVNASVSIKSQDPLVLGRETSYIGILIDDLTTKVSNEPYRMFTSRAEYRLILRQDNADERLLKYGVKYGLIEKEYLEKVKLRVKTVKKTIKDYKHIFVSPLQLNEVLKNTDFRIRESTSLYKLYKRPDLDYERLFTITPDVKQDIKYRVYINAKYEGYIERQVKYIREIEKIKNIKLPDNICYKDIKIISHEGREKLEHLKPQTIGEALQISGVSHSDIESLISWLDKWFK</sequence>
<dbReference type="SUPFAM" id="SSF51905">
    <property type="entry name" value="FAD/NAD(P)-binding domain"/>
    <property type="match status" value="1"/>
</dbReference>
<feature type="domain" description="tRNA uridine 5-carboxymethylaminomethyl modification enzyme C-terminal subdomain" evidence="11">
    <location>
        <begin position="540"/>
        <end position="611"/>
    </location>
</feature>
<organism evidence="12 13">
    <name type="scientific">candidate division TA06 bacterium</name>
    <dbReference type="NCBI Taxonomy" id="2250710"/>
    <lineage>
        <taxon>Bacteria</taxon>
        <taxon>Bacteria division TA06</taxon>
    </lineage>
</organism>
<dbReference type="InterPro" id="IPR026904">
    <property type="entry name" value="MnmG_C"/>
</dbReference>
<reference evidence="12 13" key="1">
    <citation type="submission" date="2018-06" db="EMBL/GenBank/DDBJ databases">
        <title>Extensive metabolic versatility and redundancy in microbially diverse, dynamic hydrothermal sediments.</title>
        <authorList>
            <person name="Dombrowski N."/>
            <person name="Teske A."/>
            <person name="Baker B.J."/>
        </authorList>
    </citation>
    <scope>NUCLEOTIDE SEQUENCE [LARGE SCALE GENOMIC DNA]</scope>
    <source>
        <strain evidence="12">B10_G13</strain>
    </source>
</reference>
<dbReference type="AlphaFoldDB" id="A0A660SNI9"/>
<dbReference type="InterPro" id="IPR047001">
    <property type="entry name" value="MnmG_C_subdom"/>
</dbReference>
<keyword evidence="4 10" id="KW-0285">Flavoprotein</keyword>
<evidence type="ECO:0000256" key="6">
    <source>
        <dbReference type="ARBA" id="ARBA00022827"/>
    </source>
</evidence>
<accession>A0A660SNI9</accession>
<gene>
    <name evidence="10" type="primary">mnmG</name>
    <name evidence="10" type="synonym">gidA</name>
    <name evidence="12" type="ORF">DRP43_02380</name>
</gene>
<dbReference type="FunFam" id="3.50.50.60:FF:000002">
    <property type="entry name" value="tRNA uridine 5-carboxymethylaminomethyl modification enzyme MnmG"/>
    <property type="match status" value="1"/>
</dbReference>
<dbReference type="GO" id="GO:0005829">
    <property type="term" value="C:cytosol"/>
    <property type="evidence" value="ECO:0007669"/>
    <property type="project" value="TreeGrafter"/>
</dbReference>
<evidence type="ECO:0000313" key="13">
    <source>
        <dbReference type="Proteomes" id="UP000271125"/>
    </source>
</evidence>
<keyword evidence="6 10" id="KW-0274">FAD</keyword>
<dbReference type="GO" id="GO:0030488">
    <property type="term" value="P:tRNA methylation"/>
    <property type="evidence" value="ECO:0007669"/>
    <property type="project" value="TreeGrafter"/>
</dbReference>
<dbReference type="InterPro" id="IPR044920">
    <property type="entry name" value="MnmG_C_subdom_sf"/>
</dbReference>
<comment type="subcellular location">
    <subcellularLocation>
        <location evidence="10">Cytoplasm</location>
    </subcellularLocation>
</comment>
<feature type="binding site" evidence="10">
    <location>
        <begin position="14"/>
        <end position="19"/>
    </location>
    <ligand>
        <name>FAD</name>
        <dbReference type="ChEBI" id="CHEBI:57692"/>
    </ligand>
</feature>
<dbReference type="Gene3D" id="1.10.10.1800">
    <property type="entry name" value="tRNA uridine 5-carboxymethylaminomethyl modification enzyme MnmG/GidA"/>
    <property type="match status" value="1"/>
</dbReference>
<evidence type="ECO:0000256" key="7">
    <source>
        <dbReference type="ARBA" id="ARBA00023027"/>
    </source>
</evidence>
<evidence type="ECO:0000256" key="5">
    <source>
        <dbReference type="ARBA" id="ARBA00022694"/>
    </source>
</evidence>
<evidence type="ECO:0000256" key="2">
    <source>
        <dbReference type="ARBA" id="ARBA00007653"/>
    </source>
</evidence>
<evidence type="ECO:0000313" key="12">
    <source>
        <dbReference type="EMBL" id="RKX71540.1"/>
    </source>
</evidence>